<dbReference type="GO" id="GO:0005524">
    <property type="term" value="F:ATP binding"/>
    <property type="evidence" value="ECO:0007669"/>
    <property type="project" value="UniProtKB-KW"/>
</dbReference>
<evidence type="ECO:0000256" key="6">
    <source>
        <dbReference type="ARBA" id="ARBA00039970"/>
    </source>
</evidence>
<evidence type="ECO:0000256" key="7">
    <source>
        <dbReference type="SAM" id="MobiDB-lite"/>
    </source>
</evidence>
<evidence type="ECO:0000256" key="4">
    <source>
        <dbReference type="ARBA" id="ARBA00022741"/>
    </source>
</evidence>
<name>A0A6J4I5V1_9PROT</name>
<dbReference type="Gene3D" id="3.40.50.300">
    <property type="entry name" value="P-loop containing nucleotide triphosphate hydrolases"/>
    <property type="match status" value="1"/>
</dbReference>
<dbReference type="Pfam" id="PF02562">
    <property type="entry name" value="PhoH"/>
    <property type="match status" value="1"/>
</dbReference>
<proteinExistence type="inferred from homology"/>
<dbReference type="SUPFAM" id="SSF52540">
    <property type="entry name" value="P-loop containing nucleoside triphosphate hydrolases"/>
    <property type="match status" value="1"/>
</dbReference>
<evidence type="ECO:0000313" key="9">
    <source>
        <dbReference type="EMBL" id="CAA9241158.1"/>
    </source>
</evidence>
<dbReference type="InterPro" id="IPR003714">
    <property type="entry name" value="PhoH"/>
</dbReference>
<evidence type="ECO:0000256" key="2">
    <source>
        <dbReference type="ARBA" id="ARBA00010393"/>
    </source>
</evidence>
<comment type="similarity">
    <text evidence="2">Belongs to the PhoH family.</text>
</comment>
<feature type="compositionally biased region" description="Basic and acidic residues" evidence="7">
    <location>
        <begin position="361"/>
        <end position="374"/>
    </location>
</feature>
<protein>
    <recommendedName>
        <fullName evidence="6">PhoH-like protein</fullName>
    </recommendedName>
</protein>
<sequence>MNPAIALRQPDPHGHHRALQRAAMAASPEQRSVTLQFDDNGLLPLLYGEHDRHLARIEQRLGIRLGSRGNRITIAGAAGRTETAEAVLRDLWRRLERGQSVGTAEVEAALRMAEGEAEGDPRLPLQDKPEIRTRKGAIAPRTPAQAAYIEMLARQEMVFGVGPAGTGKTYLAVAQGVALLQAGRVDRIVLSRPAVEAGERLGFLPGDMKEKVDPYLRPLYDALHDMLPAEQVARRIASGEIEIAPLAFMRGRTLAHCYAILDEAQNTTAAQMKMFLTRMGEGTRMVVTGDPTQVDLPAGQRSGLVEALDILDGVQGIGVTRFDERDVVRHPLVARIVAAYGRADEAGRTQGRAEAGPAGGGERKGKKDKDGAGK</sequence>
<feature type="region of interest" description="Disordered" evidence="7">
    <location>
        <begin position="346"/>
        <end position="374"/>
    </location>
</feature>
<reference evidence="9" key="1">
    <citation type="submission" date="2020-02" db="EMBL/GenBank/DDBJ databases">
        <authorList>
            <person name="Meier V. D."/>
        </authorList>
    </citation>
    <scope>NUCLEOTIDE SEQUENCE</scope>
    <source>
        <strain evidence="9">AVDCRST_MAG08</strain>
    </source>
</reference>
<keyword evidence="5" id="KW-0067">ATP-binding</keyword>
<dbReference type="AlphaFoldDB" id="A0A6J4I5V1"/>
<comment type="subcellular location">
    <subcellularLocation>
        <location evidence="1">Cytoplasm</location>
    </subcellularLocation>
</comment>
<dbReference type="EMBL" id="CADCTG010000140">
    <property type="protein sequence ID" value="CAA9241158.1"/>
    <property type="molecule type" value="Genomic_DNA"/>
</dbReference>
<evidence type="ECO:0000259" key="8">
    <source>
        <dbReference type="Pfam" id="PF02562"/>
    </source>
</evidence>
<evidence type="ECO:0000256" key="1">
    <source>
        <dbReference type="ARBA" id="ARBA00004496"/>
    </source>
</evidence>
<gene>
    <name evidence="9" type="ORF">AVDCRST_MAG08-1627</name>
</gene>
<organism evidence="9">
    <name type="scientific">uncultured Acetobacteraceae bacterium</name>
    <dbReference type="NCBI Taxonomy" id="169975"/>
    <lineage>
        <taxon>Bacteria</taxon>
        <taxon>Pseudomonadati</taxon>
        <taxon>Pseudomonadota</taxon>
        <taxon>Alphaproteobacteria</taxon>
        <taxon>Acetobacterales</taxon>
        <taxon>Acetobacteraceae</taxon>
        <taxon>environmental samples</taxon>
    </lineage>
</organism>
<keyword evidence="4" id="KW-0547">Nucleotide-binding</keyword>
<accession>A0A6J4I5V1</accession>
<keyword evidence="3" id="KW-0963">Cytoplasm</keyword>
<feature type="domain" description="PhoH-like protein" evidence="8">
    <location>
        <begin position="138"/>
        <end position="340"/>
    </location>
</feature>
<dbReference type="InterPro" id="IPR027417">
    <property type="entry name" value="P-loop_NTPase"/>
</dbReference>
<dbReference type="GO" id="GO:0005829">
    <property type="term" value="C:cytosol"/>
    <property type="evidence" value="ECO:0007669"/>
    <property type="project" value="TreeGrafter"/>
</dbReference>
<dbReference type="InterPro" id="IPR051451">
    <property type="entry name" value="PhoH2-like"/>
</dbReference>
<evidence type="ECO:0000256" key="3">
    <source>
        <dbReference type="ARBA" id="ARBA00022490"/>
    </source>
</evidence>
<dbReference type="PANTHER" id="PTHR30473:SF1">
    <property type="entry name" value="PHOH-LIKE PROTEIN"/>
    <property type="match status" value="1"/>
</dbReference>
<dbReference type="PANTHER" id="PTHR30473">
    <property type="entry name" value="PROTEIN PHOH"/>
    <property type="match status" value="1"/>
</dbReference>
<dbReference type="FunFam" id="3.40.50.300:FF:000013">
    <property type="entry name" value="PhoH family ATPase"/>
    <property type="match status" value="1"/>
</dbReference>
<evidence type="ECO:0000256" key="5">
    <source>
        <dbReference type="ARBA" id="ARBA00022840"/>
    </source>
</evidence>